<dbReference type="Proteomes" id="UP000053149">
    <property type="component" value="Unassembled WGS sequence"/>
</dbReference>
<comment type="caution">
    <text evidence="1">The sequence shown here is derived from an EMBL/GenBank/DDBJ whole genome shotgun (WGS) entry which is preliminary data.</text>
</comment>
<protein>
    <submittedName>
        <fullName evidence="1">Uncharacterized protein</fullName>
    </submittedName>
</protein>
<organism evidence="1 2">
    <name type="scientific">Pterocles gutturalis</name>
    <name type="common">yellow-throated sandgrouse</name>
    <dbReference type="NCBI Taxonomy" id="240206"/>
    <lineage>
        <taxon>Eukaryota</taxon>
        <taxon>Metazoa</taxon>
        <taxon>Chordata</taxon>
        <taxon>Craniata</taxon>
        <taxon>Vertebrata</taxon>
        <taxon>Euteleostomi</taxon>
        <taxon>Archelosauria</taxon>
        <taxon>Archosauria</taxon>
        <taxon>Dinosauria</taxon>
        <taxon>Saurischia</taxon>
        <taxon>Theropoda</taxon>
        <taxon>Coelurosauria</taxon>
        <taxon>Aves</taxon>
        <taxon>Neognathae</taxon>
        <taxon>Neoaves</taxon>
        <taxon>Columbimorphae</taxon>
        <taxon>Pterocliformes</taxon>
        <taxon>Pteroclidae</taxon>
        <taxon>Pterocles</taxon>
    </lineage>
</organism>
<proteinExistence type="predicted"/>
<gene>
    <name evidence="1" type="ORF">N339_07906</name>
</gene>
<feature type="non-terminal residue" evidence="1">
    <location>
        <position position="35"/>
    </location>
</feature>
<feature type="non-terminal residue" evidence="1">
    <location>
        <position position="1"/>
    </location>
</feature>
<dbReference type="AlphaFoldDB" id="A0AAW3DQ63"/>
<name>A0AAW3DQ63_9AVES</name>
<reference evidence="1 2" key="1">
    <citation type="journal article" date="2014" name="Science">
        <title>Comparative genomics reveals insights into avian genome evolution and adaptation.</title>
        <authorList>
            <consortium name="Avian Genome Consortium"/>
            <person name="Zhang G."/>
            <person name="Li C."/>
            <person name="Li Q."/>
            <person name="Li B."/>
            <person name="Larkin D.M."/>
            <person name="Lee C."/>
            <person name="Storz J.F."/>
            <person name="Antunes A."/>
            <person name="Greenwold M.J."/>
            <person name="Meredith R.W."/>
            <person name="Odeen A."/>
            <person name="Cui J."/>
            <person name="Zhou Q."/>
            <person name="Xu L."/>
            <person name="Pan H."/>
            <person name="Wang Z."/>
            <person name="Jin L."/>
            <person name="Zhang P."/>
            <person name="Hu H."/>
            <person name="Yang W."/>
            <person name="Hu J."/>
            <person name="Xiao J."/>
            <person name="Yang Z."/>
            <person name="Liu Y."/>
            <person name="Xie Q."/>
            <person name="Yu H."/>
            <person name="Lian J."/>
            <person name="Wen P."/>
            <person name="Zhang F."/>
            <person name="Li H."/>
            <person name="Zeng Y."/>
            <person name="Xiong Z."/>
            <person name="Liu S."/>
            <person name="Zhou L."/>
            <person name="Huang Z."/>
            <person name="An N."/>
            <person name="Wang J."/>
            <person name="Zheng Q."/>
            <person name="Xiong Y."/>
            <person name="Wang G."/>
            <person name="Wang B."/>
            <person name="Wang J."/>
            <person name="Fan Y."/>
            <person name="da Fonseca R.R."/>
            <person name="Alfaro-Nunez A."/>
            <person name="Schubert M."/>
            <person name="Orlando L."/>
            <person name="Mourier T."/>
            <person name="Howard J.T."/>
            <person name="Ganapathy G."/>
            <person name="Pfenning A."/>
            <person name="Whitney O."/>
            <person name="Rivas M.V."/>
            <person name="Hara E."/>
            <person name="Smith J."/>
            <person name="Farre M."/>
            <person name="Narayan J."/>
            <person name="Slavov G."/>
            <person name="Romanov M.N."/>
            <person name="Borges R."/>
            <person name="Machado J.P."/>
            <person name="Khan I."/>
            <person name="Springer M.S."/>
            <person name="Gatesy J."/>
            <person name="Hoffmann F.G."/>
            <person name="Opazo J.C."/>
            <person name="Hastad O."/>
            <person name="Sawyer R.H."/>
            <person name="Kim H."/>
            <person name="Kim K.W."/>
            <person name="Kim H.J."/>
            <person name="Cho S."/>
            <person name="Li N."/>
            <person name="Huang Y."/>
            <person name="Bruford M.W."/>
            <person name="Zhan X."/>
            <person name="Dixon A."/>
            <person name="Bertelsen M.F."/>
            <person name="Derryberry E."/>
            <person name="Warren W."/>
            <person name="Wilson R.K."/>
            <person name="Li S."/>
            <person name="Ray D.A."/>
            <person name="Green R.E."/>
            <person name="O'Brien S.J."/>
            <person name="Griffin D."/>
            <person name="Johnson W.E."/>
            <person name="Haussler D."/>
            <person name="Ryder O.A."/>
            <person name="Willerslev E."/>
            <person name="Graves G.R."/>
            <person name="Alstrom P."/>
            <person name="Fjeldsa J."/>
            <person name="Mindell D.P."/>
            <person name="Edwards S.V."/>
            <person name="Braun E.L."/>
            <person name="Rahbek C."/>
            <person name="Burt D.W."/>
            <person name="Houde P."/>
            <person name="Zhang Y."/>
            <person name="Yang H."/>
            <person name="Wang J."/>
            <person name="Jarvis E.D."/>
            <person name="Gilbert M.T."/>
            <person name="Wang J."/>
        </authorList>
    </citation>
    <scope>NUCLEOTIDE SEQUENCE [LARGE SCALE GENOMIC DNA]</scope>
    <source>
        <strain evidence="1">BGI_N339</strain>
    </source>
</reference>
<keyword evidence="2" id="KW-1185">Reference proteome</keyword>
<evidence type="ECO:0000313" key="2">
    <source>
        <dbReference type="Proteomes" id="UP000053149"/>
    </source>
</evidence>
<accession>A0AAW3DQ63</accession>
<dbReference type="EMBL" id="JMFR01097964">
    <property type="protein sequence ID" value="KFV02593.1"/>
    <property type="molecule type" value="Genomic_DNA"/>
</dbReference>
<evidence type="ECO:0000313" key="1">
    <source>
        <dbReference type="EMBL" id="KFV02593.1"/>
    </source>
</evidence>
<sequence length="35" mass="4098">DMFPLLLDFSTLTEPDIREVLKEIRVSTCKSKPFQ</sequence>